<evidence type="ECO:0000256" key="1">
    <source>
        <dbReference type="SAM" id="MobiDB-lite"/>
    </source>
</evidence>
<dbReference type="AlphaFoldDB" id="A0A6A5FJ75"/>
<proteinExistence type="predicted"/>
<dbReference type="Proteomes" id="UP000465112">
    <property type="component" value="Chromosome 6"/>
</dbReference>
<evidence type="ECO:0000313" key="3">
    <source>
        <dbReference type="Proteomes" id="UP000465112"/>
    </source>
</evidence>
<evidence type="ECO:0000313" key="2">
    <source>
        <dbReference type="EMBL" id="KAF1388762.1"/>
    </source>
</evidence>
<protein>
    <submittedName>
        <fullName evidence="2">Uncharacterized protein</fullName>
    </submittedName>
</protein>
<comment type="caution">
    <text evidence="2">The sequence shown here is derived from an EMBL/GenBank/DDBJ whole genome shotgun (WGS) entry which is preliminary data.</text>
</comment>
<sequence>MVPLCKQLDSKKCPTKYRRRWATVLFLVCGTRFTLRTEGSRYRNEPPLYGAAVASPGSSPAGRDDRNNKMAESEEFRMLKGHIY</sequence>
<organism evidence="2 3">
    <name type="scientific">Perca fluviatilis</name>
    <name type="common">European perch</name>
    <dbReference type="NCBI Taxonomy" id="8168"/>
    <lineage>
        <taxon>Eukaryota</taxon>
        <taxon>Metazoa</taxon>
        <taxon>Chordata</taxon>
        <taxon>Craniata</taxon>
        <taxon>Vertebrata</taxon>
        <taxon>Euteleostomi</taxon>
        <taxon>Actinopterygii</taxon>
        <taxon>Neopterygii</taxon>
        <taxon>Teleostei</taxon>
        <taxon>Neoteleostei</taxon>
        <taxon>Acanthomorphata</taxon>
        <taxon>Eupercaria</taxon>
        <taxon>Perciformes</taxon>
        <taxon>Percoidei</taxon>
        <taxon>Percidae</taxon>
        <taxon>Percinae</taxon>
        <taxon>Perca</taxon>
    </lineage>
</organism>
<feature type="compositionally biased region" description="Low complexity" evidence="1">
    <location>
        <begin position="50"/>
        <end position="61"/>
    </location>
</feature>
<dbReference type="EMBL" id="VHII01000006">
    <property type="protein sequence ID" value="KAF1388762.1"/>
    <property type="molecule type" value="Genomic_DNA"/>
</dbReference>
<reference evidence="2 3" key="1">
    <citation type="submission" date="2019-06" db="EMBL/GenBank/DDBJ databases">
        <title>A chromosome-scale genome assembly of the European perch, Perca fluviatilis.</title>
        <authorList>
            <person name="Roques C."/>
            <person name="Zahm M."/>
            <person name="Cabau C."/>
            <person name="Klopp C."/>
            <person name="Bouchez O."/>
            <person name="Donnadieu C."/>
            <person name="Kuhl H."/>
            <person name="Gislard M."/>
            <person name="Guendouz S."/>
            <person name="Journot L."/>
            <person name="Haffray P."/>
            <person name="Bestin A."/>
            <person name="Morvezen R."/>
            <person name="Feron R."/>
            <person name="Wen M."/>
            <person name="Jouanno E."/>
            <person name="Herpin A."/>
            <person name="Schartl M."/>
            <person name="Postlethwait J."/>
            <person name="Schaerlinger B."/>
            <person name="Chardard D."/>
            <person name="Lecocq T."/>
            <person name="Poncet C."/>
            <person name="Jaffrelo L."/>
            <person name="Lampietro C."/>
            <person name="Guiguen Y."/>
        </authorList>
    </citation>
    <scope>NUCLEOTIDE SEQUENCE [LARGE SCALE GENOMIC DNA]</scope>
    <source>
        <tissue evidence="2">Blood</tissue>
    </source>
</reference>
<accession>A0A6A5FJ75</accession>
<feature type="region of interest" description="Disordered" evidence="1">
    <location>
        <begin position="46"/>
        <end position="71"/>
    </location>
</feature>
<feature type="compositionally biased region" description="Basic and acidic residues" evidence="1">
    <location>
        <begin position="62"/>
        <end position="71"/>
    </location>
</feature>
<keyword evidence="3" id="KW-1185">Reference proteome</keyword>
<name>A0A6A5FJ75_PERFL</name>
<gene>
    <name evidence="2" type="ORF">PFLUV_G00066000</name>
</gene>